<dbReference type="InterPro" id="IPR043449">
    <property type="entry name" value="PHF20-like"/>
</dbReference>
<keyword evidence="3" id="KW-0539">Nucleus</keyword>
<comment type="subcellular location">
    <subcellularLocation>
        <location evidence="1">Nucleus</location>
    </subcellularLocation>
</comment>
<evidence type="ECO:0000256" key="2">
    <source>
        <dbReference type="ARBA" id="ARBA00022737"/>
    </source>
</evidence>
<dbReference type="OrthoDB" id="161570at2759"/>
<accession>A0A7M7J7L3</accession>
<feature type="domain" description="C2H2-type" evidence="5">
    <location>
        <begin position="229"/>
        <end position="254"/>
    </location>
</feature>
<dbReference type="GO" id="GO:0008270">
    <property type="term" value="F:zinc ion binding"/>
    <property type="evidence" value="ECO:0007669"/>
    <property type="project" value="UniProtKB-KW"/>
</dbReference>
<dbReference type="PROSITE" id="PS00028">
    <property type="entry name" value="ZINC_FINGER_C2H2_1"/>
    <property type="match status" value="1"/>
</dbReference>
<keyword evidence="2" id="KW-0677">Repeat</keyword>
<organism evidence="6 7">
    <name type="scientific">Nasonia vitripennis</name>
    <name type="common">Parasitic wasp</name>
    <dbReference type="NCBI Taxonomy" id="7425"/>
    <lineage>
        <taxon>Eukaryota</taxon>
        <taxon>Metazoa</taxon>
        <taxon>Ecdysozoa</taxon>
        <taxon>Arthropoda</taxon>
        <taxon>Hexapoda</taxon>
        <taxon>Insecta</taxon>
        <taxon>Pterygota</taxon>
        <taxon>Neoptera</taxon>
        <taxon>Endopterygota</taxon>
        <taxon>Hymenoptera</taxon>
        <taxon>Apocrita</taxon>
        <taxon>Proctotrupomorpha</taxon>
        <taxon>Chalcidoidea</taxon>
        <taxon>Pteromalidae</taxon>
        <taxon>Pteromalinae</taxon>
        <taxon>Nasonia</taxon>
    </lineage>
</organism>
<evidence type="ECO:0000259" key="5">
    <source>
        <dbReference type="PROSITE" id="PS50157"/>
    </source>
</evidence>
<keyword evidence="4" id="KW-0862">Zinc</keyword>
<dbReference type="CDD" id="cd20104">
    <property type="entry name" value="MBT_PHF20L1-like"/>
    <property type="match status" value="1"/>
</dbReference>
<dbReference type="GeneID" id="107981974"/>
<evidence type="ECO:0000256" key="3">
    <source>
        <dbReference type="ARBA" id="ARBA00023242"/>
    </source>
</evidence>
<evidence type="ECO:0000256" key="1">
    <source>
        <dbReference type="ARBA" id="ARBA00004123"/>
    </source>
</evidence>
<dbReference type="InterPro" id="IPR013087">
    <property type="entry name" value="Znf_C2H2_type"/>
</dbReference>
<dbReference type="SMR" id="A0A7M7J7L3"/>
<dbReference type="KEGG" id="nvi:107981974"/>
<dbReference type="PROSITE" id="PS50157">
    <property type="entry name" value="ZINC_FINGER_C2H2_2"/>
    <property type="match status" value="1"/>
</dbReference>
<dbReference type="PANTHER" id="PTHR15856:SF51">
    <property type="entry name" value="MBD-R2"/>
    <property type="match status" value="1"/>
</dbReference>
<proteinExistence type="predicted"/>
<dbReference type="GO" id="GO:0044545">
    <property type="term" value="C:NSL complex"/>
    <property type="evidence" value="ECO:0007669"/>
    <property type="project" value="TreeGrafter"/>
</dbReference>
<dbReference type="InParanoid" id="A0A7M7J7L3"/>
<dbReference type="PANTHER" id="PTHR15856">
    <property type="entry name" value="PHD FINGER PROTEIN 20-RELATED"/>
    <property type="match status" value="1"/>
</dbReference>
<evidence type="ECO:0000313" key="7">
    <source>
        <dbReference type="Proteomes" id="UP000002358"/>
    </source>
</evidence>
<protein>
    <recommendedName>
        <fullName evidence="5">C2H2-type domain-containing protein</fullName>
    </recommendedName>
</protein>
<dbReference type="GO" id="GO:0005634">
    <property type="term" value="C:nucleus"/>
    <property type="evidence" value="ECO:0007669"/>
    <property type="project" value="UniProtKB-SubCell"/>
</dbReference>
<dbReference type="EnsemblMetazoa" id="XM_016988966">
    <property type="protein sequence ID" value="XP_016844455"/>
    <property type="gene ID" value="LOC107981974"/>
</dbReference>
<dbReference type="AlphaFoldDB" id="A0A7M7J7L3"/>
<dbReference type="Gene3D" id="2.30.30.140">
    <property type="match status" value="2"/>
</dbReference>
<evidence type="ECO:0000256" key="4">
    <source>
        <dbReference type="PROSITE-ProRule" id="PRU00042"/>
    </source>
</evidence>
<sequence>MGDKLEAMDFNEKWYSARVIEIDWFEREVLINFDKWSSRFNEWIPMDSSRLHALQSYKEPKSKEFAVGERILATWGDGKKYPAKVNTALDNDKYNVLFDGSYSKILKASKITKLIDISSVGKFSEDSNYVGSKQERRDKKRKYTITELFHYHSKKKVNNDLDKGYKNMTWLIFVPSNFFFKVEPATVLIKPEALSRLDMQSNVECTSALGEDYATYIGNLRVKIEDSTYKCPKTGCNKNFRKENLLQMHIKHYHPEYCQFQLQLLLI</sequence>
<keyword evidence="4" id="KW-0479">Metal-binding</keyword>
<name>A0A7M7J7L3_NASVI</name>
<dbReference type="GO" id="GO:0006357">
    <property type="term" value="P:regulation of transcription by RNA polymerase II"/>
    <property type="evidence" value="ECO:0007669"/>
    <property type="project" value="TreeGrafter"/>
</dbReference>
<evidence type="ECO:0000313" key="6">
    <source>
        <dbReference type="EnsemblMetazoa" id="XP_016844455"/>
    </source>
</evidence>
<dbReference type="SMART" id="SM00355">
    <property type="entry name" value="ZnF_C2H2"/>
    <property type="match status" value="1"/>
</dbReference>
<dbReference type="RefSeq" id="XP_016844455.2">
    <property type="nucleotide sequence ID" value="XM_016988966.2"/>
</dbReference>
<keyword evidence="7" id="KW-1185">Reference proteome</keyword>
<dbReference type="SUPFAM" id="SSF63748">
    <property type="entry name" value="Tudor/PWWP/MBT"/>
    <property type="match status" value="2"/>
</dbReference>
<reference evidence="6" key="1">
    <citation type="submission" date="2021-01" db="UniProtKB">
        <authorList>
            <consortium name="EnsemblMetazoa"/>
        </authorList>
    </citation>
    <scope>IDENTIFICATION</scope>
</reference>
<dbReference type="Proteomes" id="UP000002358">
    <property type="component" value="Chromosome 1"/>
</dbReference>
<keyword evidence="4" id="KW-0863">Zinc-finger</keyword>